<dbReference type="Proteomes" id="UP000735302">
    <property type="component" value="Unassembled WGS sequence"/>
</dbReference>
<accession>A0AAV3ZSD0</accession>
<proteinExistence type="predicted"/>
<protein>
    <submittedName>
        <fullName evidence="1">Uncharacterized protein</fullName>
    </submittedName>
</protein>
<name>A0AAV3ZSD0_9GAST</name>
<keyword evidence="2" id="KW-1185">Reference proteome</keyword>
<dbReference type="AlphaFoldDB" id="A0AAV3ZSD0"/>
<organism evidence="1 2">
    <name type="scientific">Plakobranchus ocellatus</name>
    <dbReference type="NCBI Taxonomy" id="259542"/>
    <lineage>
        <taxon>Eukaryota</taxon>
        <taxon>Metazoa</taxon>
        <taxon>Spiralia</taxon>
        <taxon>Lophotrochozoa</taxon>
        <taxon>Mollusca</taxon>
        <taxon>Gastropoda</taxon>
        <taxon>Heterobranchia</taxon>
        <taxon>Euthyneura</taxon>
        <taxon>Panpulmonata</taxon>
        <taxon>Sacoglossa</taxon>
        <taxon>Placobranchoidea</taxon>
        <taxon>Plakobranchidae</taxon>
        <taxon>Plakobranchus</taxon>
    </lineage>
</organism>
<evidence type="ECO:0000313" key="1">
    <source>
        <dbReference type="EMBL" id="GFN98056.1"/>
    </source>
</evidence>
<evidence type="ECO:0000313" key="2">
    <source>
        <dbReference type="Proteomes" id="UP000735302"/>
    </source>
</evidence>
<dbReference type="EMBL" id="BLXT01002832">
    <property type="protein sequence ID" value="GFN98056.1"/>
    <property type="molecule type" value="Genomic_DNA"/>
</dbReference>
<sequence>MIRTPRVARWTSLHPNPQKGCTDCLSNRLDKGSLVKMVRSRPFPHHACYCVFSHRHQFRHGAAPKSLDTPRDRRQPMGSCLHPMSCLPAVCLCVCVRCAIDEARL</sequence>
<comment type="caution">
    <text evidence="1">The sequence shown here is derived from an EMBL/GenBank/DDBJ whole genome shotgun (WGS) entry which is preliminary data.</text>
</comment>
<reference evidence="1 2" key="1">
    <citation type="journal article" date="2021" name="Elife">
        <title>Chloroplast acquisition without the gene transfer in kleptoplastic sea slugs, Plakobranchus ocellatus.</title>
        <authorList>
            <person name="Maeda T."/>
            <person name="Takahashi S."/>
            <person name="Yoshida T."/>
            <person name="Shimamura S."/>
            <person name="Takaki Y."/>
            <person name="Nagai Y."/>
            <person name="Toyoda A."/>
            <person name="Suzuki Y."/>
            <person name="Arimoto A."/>
            <person name="Ishii H."/>
            <person name="Satoh N."/>
            <person name="Nishiyama T."/>
            <person name="Hasebe M."/>
            <person name="Maruyama T."/>
            <person name="Minagawa J."/>
            <person name="Obokata J."/>
            <person name="Shigenobu S."/>
        </authorList>
    </citation>
    <scope>NUCLEOTIDE SEQUENCE [LARGE SCALE GENOMIC DNA]</scope>
</reference>
<gene>
    <name evidence="1" type="ORF">PoB_002456200</name>
</gene>